<organism evidence="1">
    <name type="scientific">viral metagenome</name>
    <dbReference type="NCBI Taxonomy" id="1070528"/>
    <lineage>
        <taxon>unclassified sequences</taxon>
        <taxon>metagenomes</taxon>
        <taxon>organismal metagenomes</taxon>
    </lineage>
</organism>
<accession>A0A6H1ZYJ7</accession>
<reference evidence="1" key="1">
    <citation type="submission" date="2020-03" db="EMBL/GenBank/DDBJ databases">
        <title>The deep terrestrial virosphere.</title>
        <authorList>
            <person name="Holmfeldt K."/>
            <person name="Nilsson E."/>
            <person name="Simone D."/>
            <person name="Lopez-Fernandez M."/>
            <person name="Wu X."/>
            <person name="de Brujin I."/>
            <person name="Lundin D."/>
            <person name="Andersson A."/>
            <person name="Bertilsson S."/>
            <person name="Dopson M."/>
        </authorList>
    </citation>
    <scope>NUCLEOTIDE SEQUENCE</scope>
    <source>
        <strain evidence="1">TM448A02794</strain>
    </source>
</reference>
<name>A0A6H1ZYJ7_9ZZZZ</name>
<protein>
    <submittedName>
        <fullName evidence="1">Putative structural protein</fullName>
    </submittedName>
</protein>
<evidence type="ECO:0000313" key="1">
    <source>
        <dbReference type="EMBL" id="QJA52532.1"/>
    </source>
</evidence>
<proteinExistence type="predicted"/>
<gene>
    <name evidence="1" type="ORF">TM448A02794_0010</name>
</gene>
<dbReference type="EMBL" id="MT144347">
    <property type="protein sequence ID" value="QJA52532.1"/>
    <property type="molecule type" value="Genomic_DNA"/>
</dbReference>
<sequence>MGYSITTAIDYIADRIGKDSASIGAIKKLDVDRILLMAIVSLLQSNYSDIEEPNGPVEGQIWWDKTAGYHKKYSGATWSALSSAAGISNVVEDTTPQLGGILMFNDFAMQLTAPLTADHTWTGLTVSATAGESLTIGQLCYFKSDGKFWLADSDAVATTKGMLALATATIAADTAGIFLLYGVLRDDTFAYTIGAELFVHTTGGVPTATAPTGLGDVQRIIAHAFPNADTIFFHPPSADYVEIKV</sequence>
<dbReference type="AlphaFoldDB" id="A0A6H1ZYJ7"/>